<comment type="subunit">
    <text evidence="5">Monomer.</text>
</comment>
<evidence type="ECO:0000256" key="5">
    <source>
        <dbReference type="ARBA" id="ARBA00011245"/>
    </source>
</evidence>
<dbReference type="GO" id="GO:0008800">
    <property type="term" value="F:beta-lactamase activity"/>
    <property type="evidence" value="ECO:0007669"/>
    <property type="project" value="UniProtKB-EC"/>
</dbReference>
<comment type="subcellular location">
    <subcellularLocation>
        <location evidence="3">Periplasm</location>
    </subcellularLocation>
</comment>
<keyword evidence="8 13" id="KW-0732">Signal</keyword>
<keyword evidence="12" id="KW-0046">Antibiotic resistance</keyword>
<sequence length="304" mass="32976">MRKLVRFAAVAISLLTAPIAAAQDRFAGVEITSEPVSGNVYMLKGAGGNIAVLVGEDGTFMVDDQYAPLTTKIQKAVAGLAQQPLRFVINTHWHGDHTGGNENLGKSGALIVAHENVRKRVSTEQFIEAFQRTVEPSPPDALPVITFTDATTFYWNGDRVKVQHVGPAHTDGDSIVYFAEADVIHMGDVYFNGNYPFIDLSSGGSVNGMITAMDTALAMAGENTKIIPGHGPLSHRAELQQQRNILAELRDKVKAMVGEGQTRQEVIDAKPTAEFDAQYGQGFMTPDIWTGIVYDSLMRSQKKS</sequence>
<comment type="catalytic activity">
    <reaction evidence="1">
        <text>a beta-lactam + H2O = a substituted beta-amino acid</text>
        <dbReference type="Rhea" id="RHEA:20401"/>
        <dbReference type="ChEBI" id="CHEBI:15377"/>
        <dbReference type="ChEBI" id="CHEBI:35627"/>
        <dbReference type="ChEBI" id="CHEBI:140347"/>
        <dbReference type="EC" id="3.5.2.6"/>
    </reaction>
</comment>
<dbReference type="PANTHER" id="PTHR42951:SF4">
    <property type="entry name" value="ACYL-COENZYME A THIOESTERASE MBLAC2"/>
    <property type="match status" value="1"/>
</dbReference>
<evidence type="ECO:0000256" key="10">
    <source>
        <dbReference type="ARBA" id="ARBA00022801"/>
    </source>
</evidence>
<dbReference type="Gene3D" id="3.60.15.10">
    <property type="entry name" value="Ribonuclease Z/Hydroxyacylglutathione hydrolase-like"/>
    <property type="match status" value="1"/>
</dbReference>
<keyword evidence="7" id="KW-0479">Metal-binding</keyword>
<dbReference type="Proteomes" id="UP001139028">
    <property type="component" value="Unassembled WGS sequence"/>
</dbReference>
<dbReference type="GO" id="GO:0017001">
    <property type="term" value="P:antibiotic catabolic process"/>
    <property type="evidence" value="ECO:0007669"/>
    <property type="project" value="InterPro"/>
</dbReference>
<dbReference type="AlphaFoldDB" id="A0A9X2ENT1"/>
<dbReference type="SMART" id="SM00849">
    <property type="entry name" value="Lactamase_B"/>
    <property type="match status" value="1"/>
</dbReference>
<feature type="signal peptide" evidence="13">
    <location>
        <begin position="1"/>
        <end position="22"/>
    </location>
</feature>
<evidence type="ECO:0000256" key="12">
    <source>
        <dbReference type="ARBA" id="ARBA00023251"/>
    </source>
</evidence>
<dbReference type="InterPro" id="IPR001279">
    <property type="entry name" value="Metallo-B-lactamas"/>
</dbReference>
<evidence type="ECO:0000256" key="3">
    <source>
        <dbReference type="ARBA" id="ARBA00004418"/>
    </source>
</evidence>
<evidence type="ECO:0000256" key="1">
    <source>
        <dbReference type="ARBA" id="ARBA00001526"/>
    </source>
</evidence>
<organism evidence="15 16">
    <name type="scientific">Microbulbifer okhotskensis</name>
    <dbReference type="NCBI Taxonomy" id="2926617"/>
    <lineage>
        <taxon>Bacteria</taxon>
        <taxon>Pseudomonadati</taxon>
        <taxon>Pseudomonadota</taxon>
        <taxon>Gammaproteobacteria</taxon>
        <taxon>Cellvibrionales</taxon>
        <taxon>Microbulbiferaceae</taxon>
        <taxon>Microbulbifer</taxon>
    </lineage>
</organism>
<comment type="cofactor">
    <cofactor evidence="2">
        <name>Zn(2+)</name>
        <dbReference type="ChEBI" id="CHEBI:29105"/>
    </cofactor>
</comment>
<evidence type="ECO:0000256" key="9">
    <source>
        <dbReference type="ARBA" id="ARBA00022764"/>
    </source>
</evidence>
<keyword evidence="10" id="KW-0378">Hydrolase</keyword>
<dbReference type="Pfam" id="PF00753">
    <property type="entry name" value="Lactamase_B"/>
    <property type="match status" value="1"/>
</dbReference>
<evidence type="ECO:0000256" key="13">
    <source>
        <dbReference type="SAM" id="SignalP"/>
    </source>
</evidence>
<evidence type="ECO:0000259" key="14">
    <source>
        <dbReference type="SMART" id="SM00849"/>
    </source>
</evidence>
<dbReference type="CDD" id="cd16282">
    <property type="entry name" value="metallo-hydrolase-like_MBL-fold"/>
    <property type="match status" value="1"/>
</dbReference>
<keyword evidence="16" id="KW-1185">Reference proteome</keyword>
<gene>
    <name evidence="15" type="ORF">MO867_14835</name>
</gene>
<dbReference type="EC" id="3.5.2.6" evidence="6"/>
<dbReference type="RefSeq" id="WP_252470498.1">
    <property type="nucleotide sequence ID" value="NZ_JALBWM010000071.1"/>
</dbReference>
<dbReference type="InterPro" id="IPR050855">
    <property type="entry name" value="NDM-1-like"/>
</dbReference>
<keyword evidence="11" id="KW-0862">Zinc</keyword>
<dbReference type="GO" id="GO:0008270">
    <property type="term" value="F:zinc ion binding"/>
    <property type="evidence" value="ECO:0007669"/>
    <property type="project" value="InterPro"/>
</dbReference>
<evidence type="ECO:0000256" key="11">
    <source>
        <dbReference type="ARBA" id="ARBA00022833"/>
    </source>
</evidence>
<dbReference type="InterPro" id="IPR036866">
    <property type="entry name" value="RibonucZ/Hydroxyglut_hydro"/>
</dbReference>
<evidence type="ECO:0000313" key="16">
    <source>
        <dbReference type="Proteomes" id="UP001139028"/>
    </source>
</evidence>
<keyword evidence="9" id="KW-0574">Periplasm</keyword>
<dbReference type="EMBL" id="JALBWM010000071">
    <property type="protein sequence ID" value="MCO1335612.1"/>
    <property type="molecule type" value="Genomic_DNA"/>
</dbReference>
<evidence type="ECO:0000313" key="15">
    <source>
        <dbReference type="EMBL" id="MCO1335612.1"/>
    </source>
</evidence>
<evidence type="ECO:0000256" key="6">
    <source>
        <dbReference type="ARBA" id="ARBA00012865"/>
    </source>
</evidence>
<reference evidence="15" key="1">
    <citation type="journal article" date="2022" name="Arch. Microbiol.">
        <title>Microbulbifer okhotskensis sp. nov., isolated from a deep bottom sediment of the Okhotsk Sea.</title>
        <authorList>
            <person name="Romanenko L."/>
            <person name="Kurilenko V."/>
            <person name="Otstavnykh N."/>
            <person name="Velansky P."/>
            <person name="Isaeva M."/>
            <person name="Mikhailov V."/>
        </authorList>
    </citation>
    <scope>NUCLEOTIDE SEQUENCE</scope>
    <source>
        <strain evidence="15">OS29</strain>
    </source>
</reference>
<dbReference type="GO" id="GO:0046677">
    <property type="term" value="P:response to antibiotic"/>
    <property type="evidence" value="ECO:0007669"/>
    <property type="project" value="UniProtKB-KW"/>
</dbReference>
<comment type="caution">
    <text evidence="15">The sequence shown here is derived from an EMBL/GenBank/DDBJ whole genome shotgun (WGS) entry which is preliminary data.</text>
</comment>
<evidence type="ECO:0000256" key="7">
    <source>
        <dbReference type="ARBA" id="ARBA00022723"/>
    </source>
</evidence>
<evidence type="ECO:0000256" key="2">
    <source>
        <dbReference type="ARBA" id="ARBA00001947"/>
    </source>
</evidence>
<dbReference type="PROSITE" id="PS00743">
    <property type="entry name" value="BETA_LACTAMASE_B_1"/>
    <property type="match status" value="1"/>
</dbReference>
<evidence type="ECO:0000256" key="4">
    <source>
        <dbReference type="ARBA" id="ARBA00005250"/>
    </source>
</evidence>
<protein>
    <recommendedName>
        <fullName evidence="6">beta-lactamase</fullName>
        <ecNumber evidence="6">3.5.2.6</ecNumber>
    </recommendedName>
</protein>
<feature type="domain" description="Metallo-beta-lactamase" evidence="14">
    <location>
        <begin position="47"/>
        <end position="230"/>
    </location>
</feature>
<dbReference type="PANTHER" id="PTHR42951">
    <property type="entry name" value="METALLO-BETA-LACTAMASE DOMAIN-CONTAINING"/>
    <property type="match status" value="1"/>
</dbReference>
<dbReference type="SUPFAM" id="SSF56281">
    <property type="entry name" value="Metallo-hydrolase/oxidoreductase"/>
    <property type="match status" value="1"/>
</dbReference>
<dbReference type="InterPro" id="IPR001018">
    <property type="entry name" value="Beta-lactamase_class-B_CS"/>
</dbReference>
<evidence type="ECO:0000256" key="8">
    <source>
        <dbReference type="ARBA" id="ARBA00022729"/>
    </source>
</evidence>
<name>A0A9X2ENT1_9GAMM</name>
<feature type="chain" id="PRO_5040963003" description="beta-lactamase" evidence="13">
    <location>
        <begin position="23"/>
        <end position="304"/>
    </location>
</feature>
<proteinExistence type="inferred from homology"/>
<comment type="similarity">
    <text evidence="4">Belongs to the metallo-beta-lactamase superfamily. Class-B beta-lactamase family.</text>
</comment>
<dbReference type="GO" id="GO:0042597">
    <property type="term" value="C:periplasmic space"/>
    <property type="evidence" value="ECO:0007669"/>
    <property type="project" value="UniProtKB-SubCell"/>
</dbReference>
<accession>A0A9X2ENT1</accession>